<dbReference type="InterPro" id="IPR002347">
    <property type="entry name" value="SDR_fam"/>
</dbReference>
<dbReference type="VEuPathDB" id="FungiDB:AJ78_08988"/>
<dbReference type="PANTHER" id="PTHR24321:SF15">
    <property type="entry name" value="OXIDOREDUCTASE UCPA"/>
    <property type="match status" value="1"/>
</dbReference>
<dbReference type="PANTHER" id="PTHR24321">
    <property type="entry name" value="DEHYDROGENASES, SHORT CHAIN"/>
    <property type="match status" value="1"/>
</dbReference>
<dbReference type="PRINTS" id="PR00081">
    <property type="entry name" value="GDHRDH"/>
</dbReference>
<dbReference type="STRING" id="1447872.A0A1J9PP91"/>
<comment type="caution">
    <text evidence="4">The sequence shown here is derived from an EMBL/GenBank/DDBJ whole genome shotgun (WGS) entry which is preliminary data.</text>
</comment>
<dbReference type="SUPFAM" id="SSF51735">
    <property type="entry name" value="NAD(P)-binding Rossmann-fold domains"/>
    <property type="match status" value="1"/>
</dbReference>
<evidence type="ECO:0008006" key="6">
    <source>
        <dbReference type="Google" id="ProtNLM"/>
    </source>
</evidence>
<reference evidence="4 5" key="1">
    <citation type="submission" date="2015-07" db="EMBL/GenBank/DDBJ databases">
        <title>Emmonsia species relationships and genome sequence.</title>
        <authorList>
            <consortium name="The Broad Institute Genomics Platform"/>
            <person name="Cuomo C.A."/>
            <person name="Munoz J.F."/>
            <person name="Imamovic A."/>
            <person name="Priest M.E."/>
            <person name="Young S."/>
            <person name="Clay O.K."/>
            <person name="McEwen J.G."/>
        </authorList>
    </citation>
    <scope>NUCLEOTIDE SEQUENCE [LARGE SCALE GENOMIC DNA]</scope>
    <source>
        <strain evidence="4 5">UAMH 9510</strain>
    </source>
</reference>
<dbReference type="FunFam" id="3.40.50.720:FF:000084">
    <property type="entry name" value="Short-chain dehydrogenase reductase"/>
    <property type="match status" value="1"/>
</dbReference>
<evidence type="ECO:0000256" key="1">
    <source>
        <dbReference type="ARBA" id="ARBA00006484"/>
    </source>
</evidence>
<dbReference type="CDD" id="cd05233">
    <property type="entry name" value="SDR_c"/>
    <property type="match status" value="1"/>
</dbReference>
<keyword evidence="3" id="KW-0560">Oxidoreductase</keyword>
<dbReference type="GO" id="GO:0016491">
    <property type="term" value="F:oxidoreductase activity"/>
    <property type="evidence" value="ECO:0007669"/>
    <property type="project" value="UniProtKB-KW"/>
</dbReference>
<dbReference type="Gene3D" id="3.40.50.720">
    <property type="entry name" value="NAD(P)-binding Rossmann-like Domain"/>
    <property type="match status" value="1"/>
</dbReference>
<dbReference type="InterPro" id="IPR036291">
    <property type="entry name" value="NAD(P)-bd_dom_sf"/>
</dbReference>
<dbReference type="PRINTS" id="PR00080">
    <property type="entry name" value="SDRFAMILY"/>
</dbReference>
<protein>
    <recommendedName>
        <fullName evidence="6">3-oxoacyl-[acyl-carrier-protein] reductase</fullName>
    </recommendedName>
</protein>
<name>A0A1J9PP91_9EURO</name>
<organism evidence="4 5">
    <name type="scientific">Emergomyces pasteurianus Ep9510</name>
    <dbReference type="NCBI Taxonomy" id="1447872"/>
    <lineage>
        <taxon>Eukaryota</taxon>
        <taxon>Fungi</taxon>
        <taxon>Dikarya</taxon>
        <taxon>Ascomycota</taxon>
        <taxon>Pezizomycotina</taxon>
        <taxon>Eurotiomycetes</taxon>
        <taxon>Eurotiomycetidae</taxon>
        <taxon>Onygenales</taxon>
        <taxon>Ajellomycetaceae</taxon>
        <taxon>Emergomyces</taxon>
    </lineage>
</organism>
<keyword evidence="5" id="KW-1185">Reference proteome</keyword>
<evidence type="ECO:0000256" key="3">
    <source>
        <dbReference type="ARBA" id="ARBA00023002"/>
    </source>
</evidence>
<sequence>MAQKMSTTNASPSFNPATYPDLKGKVVLLTGIGQSGDPDMWGNGAAAARVLAANGAKVFGCDLHLPAAQHTQRRIEAEGGECTVTSADVTKEADVKALVEACMARYGGRIDILVNNVGRSEPGGPAEMSEQTWDRQTDVNLKSVYLCCHHVLPIMERQEGGGAIVNVSSIAGMRYIGKPQVAYSATKAAVIQLTKATAVIYAKRGVRLNVVVPGLIHSPLVGLLAEKYAGGDLEGFVEKRHQAVPMGRMGDSFDVAYSVAFLASEQAKYITGQKIVVDGGITASTG</sequence>
<evidence type="ECO:0000256" key="2">
    <source>
        <dbReference type="ARBA" id="ARBA00022857"/>
    </source>
</evidence>
<comment type="similarity">
    <text evidence="1">Belongs to the short-chain dehydrogenases/reductases (SDR) family.</text>
</comment>
<dbReference type="OrthoDB" id="498125at2759"/>
<evidence type="ECO:0000313" key="4">
    <source>
        <dbReference type="EMBL" id="OJD09667.1"/>
    </source>
</evidence>
<dbReference type="EMBL" id="LGRN01001231">
    <property type="protein sequence ID" value="OJD09667.1"/>
    <property type="molecule type" value="Genomic_DNA"/>
</dbReference>
<dbReference type="AlphaFoldDB" id="A0A1J9PP91"/>
<keyword evidence="2" id="KW-0521">NADP</keyword>
<evidence type="ECO:0000313" key="5">
    <source>
        <dbReference type="Proteomes" id="UP000182235"/>
    </source>
</evidence>
<gene>
    <name evidence="4" type="ORF">AJ78_08988</name>
</gene>
<proteinExistence type="inferred from homology"/>
<dbReference type="PROSITE" id="PS00061">
    <property type="entry name" value="ADH_SHORT"/>
    <property type="match status" value="1"/>
</dbReference>
<dbReference type="Proteomes" id="UP000182235">
    <property type="component" value="Unassembled WGS sequence"/>
</dbReference>
<dbReference type="Pfam" id="PF13561">
    <property type="entry name" value="adh_short_C2"/>
    <property type="match status" value="1"/>
</dbReference>
<accession>A0A1J9PP91</accession>
<dbReference type="InterPro" id="IPR020904">
    <property type="entry name" value="Sc_DH/Rdtase_CS"/>
</dbReference>